<keyword evidence="4" id="KW-1185">Reference proteome</keyword>
<reference evidence="3 4" key="1">
    <citation type="journal article" date="2020" name="Harmful Algae">
        <title>Molecular and morphological characterization of a novel dihydroanatoxin-a producing Microcoleus species (cyanobacteria) from the Russian River, California, USA.</title>
        <authorList>
            <person name="Conklin K.Y."/>
            <person name="Stancheva R."/>
            <person name="Otten T.G."/>
            <person name="Fadness R."/>
            <person name="Boyer G.L."/>
            <person name="Read B."/>
            <person name="Zhang X."/>
            <person name="Sheath R.G."/>
        </authorList>
    </citation>
    <scope>NUCLEOTIDE SEQUENCE [LARGE SCALE GENOMIC DNA]</scope>
    <source>
        <strain evidence="3 4">PTRS2</strain>
    </source>
</reference>
<comment type="caution">
    <text evidence="3">The sequence shown here is derived from an EMBL/GenBank/DDBJ whole genome shotgun (WGS) entry which is preliminary data.</text>
</comment>
<proteinExistence type="predicted"/>
<dbReference type="PANTHER" id="PTHR10098:SF108">
    <property type="entry name" value="TETRATRICOPEPTIDE REPEAT PROTEIN 28"/>
    <property type="match status" value="1"/>
</dbReference>
<evidence type="ECO:0000313" key="4">
    <source>
        <dbReference type="Proteomes" id="UP001384579"/>
    </source>
</evidence>
<organism evidence="3 4">
    <name type="scientific">Microcoleus anatoxicus PTRS2</name>
    <dbReference type="NCBI Taxonomy" id="2705321"/>
    <lineage>
        <taxon>Bacteria</taxon>
        <taxon>Bacillati</taxon>
        <taxon>Cyanobacteriota</taxon>
        <taxon>Cyanophyceae</taxon>
        <taxon>Oscillatoriophycideae</taxon>
        <taxon>Oscillatoriales</taxon>
        <taxon>Microcoleaceae</taxon>
        <taxon>Microcoleus</taxon>
        <taxon>Microcoleus anatoxicus</taxon>
    </lineage>
</organism>
<evidence type="ECO:0000256" key="1">
    <source>
        <dbReference type="SAM" id="MobiDB-lite"/>
    </source>
</evidence>
<sequence>MNQHQQDNQEYITFLDEVWQATSDSNGDAKIIYPILAANQDKLNRTLVAQYQNWANNILSQAAPEQTRNIAVYFVNFSNRIRQFPLGNRASNLDIAIIGYELALTIFTRADFPQDWAMTQNNLGNAYKNKITGNKAENLDEAIRCYQLALEVYTRADFPEDWAMTQNNLGNAYLYKITGNKAENLDEAIRCYQLALEVRTRADFPQDWARTQNNLGVAYSDKITGNKAENLDEAIRCYQLALEVRTRADFPQDWARTQNGLGNAYLYKITGNKAENLDEAIRCFQQALEVYTRADFPQEWAWTQNNLANAYLYKITGNKAENLDEAIRCYQLALEVRTRADFPQDWAATKNNLAIAYSDKITGNKAENLDEAIRCYQLALEVRTRADFPQDWAATQNGLGNAYKNKITGNKAENLDEAIRCYQQALEVFTRADFPQNWATTQNNLANAYLYKITGNKAENLDEAIRCYQLALEVRNRADFPQDWAMTQNNLAIAYLYKITGNKAENLDEAIRCFRLALEFLTPTTLPLGCLTSGRNLGNFAFNKGSWKIAIEGYATAILAVEQIRIWSTTDVSRQQIIAESIDVYENIIQAYINSGNLNKAIEYVDRSSSKRLVDLMASNDVYADGEIPSQVREYLQQYDELQTLIDTGRKPLQGDTNSSQQPTDKRSFALRRDAVEAATATLKTLEAQKQQIWEQMRRLDPVLAGEIQVTPLDFRTIQQLIEQPKTAIINFFTTKNDTHIFIIYKHKKPKLYTCTGFGYETLRALVVDEWLTPYSNMKDGIWQAKISDFLQQISEKLQLKTLVQTYLKDIEELIIIPHLYWHQIPFAALPLTVPNQNNSQPPENQPSGMMRQVIETFTRLEKKNTITNISIPPESETISTEYLGDKFRIRYVPSSQILQYCQQRPPLSEINYGTVENADDTLPNAQFECEQIAKFYNIPENLRLKGRSQATVINYRQLLKQVQVLHSSHHASSRLDSPLESCLLLADGKITLGQIMSPGFRLPNLSDVFLSCCETNLGVAGISDDILSLSTGFLCAGARSVVSTLWSVDDLATALFCIFYYQNRQQGLNRTEALRKAQIELRTMTGKTLADQYQSDLNNYLEQQLKQLDPVRLEAKAQLKQQAKNTDGYREWKAEVNRLTKIENRIKGDRDKINKVLPSFCLEAFPFAKPFYWAGFICSGLS</sequence>
<evidence type="ECO:0000259" key="2">
    <source>
        <dbReference type="Pfam" id="PF12770"/>
    </source>
</evidence>
<dbReference type="Gene3D" id="1.25.40.10">
    <property type="entry name" value="Tetratricopeptide repeat domain"/>
    <property type="match status" value="4"/>
</dbReference>
<dbReference type="InterPro" id="IPR019734">
    <property type="entry name" value="TPR_rpt"/>
</dbReference>
<dbReference type="InterPro" id="IPR006597">
    <property type="entry name" value="Sel1-like"/>
</dbReference>
<dbReference type="SUPFAM" id="SSF48452">
    <property type="entry name" value="TPR-like"/>
    <property type="match status" value="4"/>
</dbReference>
<dbReference type="EMBL" id="JBBLXS010000406">
    <property type="protein sequence ID" value="MEK0187661.1"/>
    <property type="molecule type" value="Genomic_DNA"/>
</dbReference>
<feature type="domain" description="CHAT" evidence="2">
    <location>
        <begin position="804"/>
        <end position="1181"/>
    </location>
</feature>
<dbReference type="PANTHER" id="PTHR10098">
    <property type="entry name" value="RAPSYN-RELATED"/>
    <property type="match status" value="1"/>
</dbReference>
<dbReference type="SMART" id="SM00028">
    <property type="entry name" value="TPR"/>
    <property type="match status" value="10"/>
</dbReference>
<dbReference type="Pfam" id="PF12770">
    <property type="entry name" value="CHAT"/>
    <property type="match status" value="1"/>
</dbReference>
<gene>
    <name evidence="3" type="ORF">WMG39_22820</name>
</gene>
<dbReference type="InterPro" id="IPR011990">
    <property type="entry name" value="TPR-like_helical_dom_sf"/>
</dbReference>
<accession>A0ABU8YTE7</accession>
<evidence type="ECO:0000313" key="3">
    <source>
        <dbReference type="EMBL" id="MEK0187661.1"/>
    </source>
</evidence>
<feature type="region of interest" description="Disordered" evidence="1">
    <location>
        <begin position="649"/>
        <end position="668"/>
    </location>
</feature>
<name>A0ABU8YTE7_9CYAN</name>
<dbReference type="RefSeq" id="WP_340541858.1">
    <property type="nucleotide sequence ID" value="NZ_JBBLXS010000406.1"/>
</dbReference>
<dbReference type="Proteomes" id="UP001384579">
    <property type="component" value="Unassembled WGS sequence"/>
</dbReference>
<protein>
    <submittedName>
        <fullName evidence="3">CHAT domain-containing protein</fullName>
    </submittedName>
</protein>
<dbReference type="SMART" id="SM00671">
    <property type="entry name" value="SEL1"/>
    <property type="match status" value="8"/>
</dbReference>
<dbReference type="InterPro" id="IPR024983">
    <property type="entry name" value="CHAT_dom"/>
</dbReference>